<dbReference type="InterPro" id="IPR012910">
    <property type="entry name" value="Plug_dom"/>
</dbReference>
<dbReference type="Proteomes" id="UP000092649">
    <property type="component" value="Unassembled WGS sequence"/>
</dbReference>
<evidence type="ECO:0000256" key="17">
    <source>
        <dbReference type="SAM" id="SignalP"/>
    </source>
</evidence>
<dbReference type="PANTHER" id="PTHR32552:SF68">
    <property type="entry name" value="FERRICHROME OUTER MEMBRANE TRANSPORTER_PHAGE RECEPTOR"/>
    <property type="match status" value="1"/>
</dbReference>
<feature type="short sequence motif" description="TonB C-terminal box" evidence="15">
    <location>
        <begin position="686"/>
        <end position="703"/>
    </location>
</feature>
<gene>
    <name evidence="20" type="ORF">QS62_09420</name>
</gene>
<evidence type="ECO:0000256" key="6">
    <source>
        <dbReference type="ARBA" id="ARBA00022692"/>
    </source>
</evidence>
<evidence type="ECO:0000256" key="13">
    <source>
        <dbReference type="ARBA" id="ARBA00023237"/>
    </source>
</evidence>
<evidence type="ECO:0000256" key="14">
    <source>
        <dbReference type="PROSITE-ProRule" id="PRU01360"/>
    </source>
</evidence>
<dbReference type="SUPFAM" id="SSF56935">
    <property type="entry name" value="Porins"/>
    <property type="match status" value="1"/>
</dbReference>
<organism evidence="20 21">
    <name type="scientific">Gallibacterium salpingitidis</name>
    <dbReference type="NCBI Taxonomy" id="505341"/>
    <lineage>
        <taxon>Bacteria</taxon>
        <taxon>Pseudomonadati</taxon>
        <taxon>Pseudomonadota</taxon>
        <taxon>Gammaproteobacteria</taxon>
        <taxon>Pasteurellales</taxon>
        <taxon>Pasteurellaceae</taxon>
        <taxon>Gallibacterium</taxon>
    </lineage>
</organism>
<dbReference type="OrthoDB" id="127311at2"/>
<name>A0A1A7NPI1_9PAST</name>
<feature type="domain" description="TonB-dependent receptor plug" evidence="19">
    <location>
        <begin position="52"/>
        <end position="146"/>
    </location>
</feature>
<dbReference type="Pfam" id="PF07715">
    <property type="entry name" value="Plug"/>
    <property type="match status" value="1"/>
</dbReference>
<dbReference type="InterPro" id="IPR000531">
    <property type="entry name" value="Beta-barrel_TonB"/>
</dbReference>
<keyword evidence="13 14" id="KW-0998">Cell outer membrane</keyword>
<feature type="domain" description="TonB-dependent receptor-like beta-barrel" evidence="18">
    <location>
        <begin position="222"/>
        <end position="674"/>
    </location>
</feature>
<protein>
    <submittedName>
        <fullName evidence="20">CirA protein</fullName>
    </submittedName>
</protein>
<dbReference type="PROSITE" id="PS52016">
    <property type="entry name" value="TONB_DEPENDENT_REC_3"/>
    <property type="match status" value="1"/>
</dbReference>
<comment type="caution">
    <text evidence="20">The sequence shown here is derived from an EMBL/GenBank/DDBJ whole genome shotgun (WGS) entry which is preliminary data.</text>
</comment>
<keyword evidence="9" id="KW-0406">Ion transport</keyword>
<dbReference type="PANTHER" id="PTHR32552">
    <property type="entry name" value="FERRICHROME IRON RECEPTOR-RELATED"/>
    <property type="match status" value="1"/>
</dbReference>
<dbReference type="Gene3D" id="2.40.170.20">
    <property type="entry name" value="TonB-dependent receptor, beta-barrel domain"/>
    <property type="match status" value="1"/>
</dbReference>
<evidence type="ECO:0000256" key="1">
    <source>
        <dbReference type="ARBA" id="ARBA00004571"/>
    </source>
</evidence>
<keyword evidence="10 16" id="KW-0798">TonB box</keyword>
<feature type="chain" id="PRO_5008358732" evidence="17">
    <location>
        <begin position="25"/>
        <end position="703"/>
    </location>
</feature>
<feature type="signal peptide" evidence="17">
    <location>
        <begin position="1"/>
        <end position="24"/>
    </location>
</feature>
<dbReference type="NCBIfam" id="TIGR01783">
    <property type="entry name" value="TonB-siderophor"/>
    <property type="match status" value="1"/>
</dbReference>
<evidence type="ECO:0000256" key="5">
    <source>
        <dbReference type="ARBA" id="ARBA00022496"/>
    </source>
</evidence>
<keyword evidence="6 14" id="KW-0812">Transmembrane</keyword>
<dbReference type="InterPro" id="IPR010105">
    <property type="entry name" value="TonB_sidphr_rcpt"/>
</dbReference>
<keyword evidence="3 14" id="KW-0813">Transport</keyword>
<evidence type="ECO:0000256" key="2">
    <source>
        <dbReference type="ARBA" id="ARBA00009810"/>
    </source>
</evidence>
<keyword evidence="5" id="KW-0410">Iron transport</keyword>
<comment type="subcellular location">
    <subcellularLocation>
        <location evidence="1 14">Cell outer membrane</location>
        <topology evidence="1 14">Multi-pass membrane protein</topology>
    </subcellularLocation>
</comment>
<evidence type="ECO:0000256" key="15">
    <source>
        <dbReference type="PROSITE-ProRule" id="PRU10144"/>
    </source>
</evidence>
<dbReference type="InterPro" id="IPR010917">
    <property type="entry name" value="TonB_rcpt_CS"/>
</dbReference>
<evidence type="ECO:0000256" key="12">
    <source>
        <dbReference type="ARBA" id="ARBA00023170"/>
    </source>
</evidence>
<evidence type="ECO:0000313" key="21">
    <source>
        <dbReference type="Proteomes" id="UP000092649"/>
    </source>
</evidence>
<dbReference type="EMBL" id="JTJL01000054">
    <property type="protein sequence ID" value="OBW92097.1"/>
    <property type="molecule type" value="Genomic_DNA"/>
</dbReference>
<sequence>MKRHIFKLSLLSTALCLTLNPALAEQTQELEGIDVVAGSMYRMGEVPVYQAKSAVAITREQLDQQGVSKTDEIGRYQAGFSNQVFGEDTNTNWFKVRGAEVTQAIDGLPLFSYGFFTPYTNTFAFEAIEVTKGADAMTFGAAQSGGLLNYVTKRPHKEQIGKGEFKLNMGNNTQYGFAADYTGAMNSDQSLRYRVVSSYGAKDGQWEGTKNSTFYIAPSVEWDISDRTRLTLLTSYQFDKGIPSSNFLPQEGTLVAFPNGEYISRSTNLGDPINDREYNRQYNIGYELNHQFTDNLSFSSSYRYSYVNNFHRGSYAYPSAYNADWSPLAPSAVGYMLTRGVVFNDGTSTSHNVDNHLNWTYSNEWLQNTLAVGSDYRYQKVKGLYTLYGQTPAVNLLNPLLSYGQAQDVTQAPYNDITAHQFGLYLQNQSRMFDKLTLGFGVRYDRAKQTEDISQSSSPILNHHSASYSHKSYSTSLMYEAPLGFNPYISYSESFYLPMGLSNNYKFYDPTITHQYEVGIKYLPNWLNGSITAAAFKAKDKGALVSKGIGATVSEEDPVYRKGIEVQADINIVNNWNLNLAYTYLKSFTRKETGDIRNPLIPKHTFAMRTDYSFAKGMLNGLTIGAGVRYIGKSVTSNGSLYSGKEVPSATVVDLMARYQFTPNWSTQINIDNVGNRRYVAGCDYYCYYGAGRNINASISYKF</sequence>
<accession>A0A1A7NPI1</accession>
<evidence type="ECO:0000256" key="11">
    <source>
        <dbReference type="ARBA" id="ARBA00023136"/>
    </source>
</evidence>
<dbReference type="GO" id="GO:0038023">
    <property type="term" value="F:signaling receptor activity"/>
    <property type="evidence" value="ECO:0007669"/>
    <property type="project" value="InterPro"/>
</dbReference>
<dbReference type="Gene3D" id="2.170.130.10">
    <property type="entry name" value="TonB-dependent receptor, plug domain"/>
    <property type="match status" value="1"/>
</dbReference>
<dbReference type="InterPro" id="IPR039426">
    <property type="entry name" value="TonB-dep_rcpt-like"/>
</dbReference>
<dbReference type="RefSeq" id="WP_066109297.1">
    <property type="nucleotide sequence ID" value="NZ_JTJL01000054.1"/>
</dbReference>
<proteinExistence type="inferred from homology"/>
<dbReference type="PATRIC" id="fig|505341.3.peg.1888"/>
<reference evidence="20 21" key="1">
    <citation type="submission" date="2014-11" db="EMBL/GenBank/DDBJ databases">
        <title>Pan-genome of Gallibacterium spp.</title>
        <authorList>
            <person name="Kudirkiene E."/>
            <person name="Bojesen A.M."/>
        </authorList>
    </citation>
    <scope>NUCLEOTIDE SEQUENCE [LARGE SCALE GENOMIC DNA]</scope>
    <source>
        <strain evidence="20 21">F150</strain>
    </source>
</reference>
<evidence type="ECO:0000256" key="3">
    <source>
        <dbReference type="ARBA" id="ARBA00022448"/>
    </source>
</evidence>
<keyword evidence="12" id="KW-0675">Receptor</keyword>
<evidence type="ECO:0000259" key="18">
    <source>
        <dbReference type="Pfam" id="PF00593"/>
    </source>
</evidence>
<keyword evidence="8" id="KW-0408">Iron</keyword>
<keyword evidence="4 14" id="KW-1134">Transmembrane beta strand</keyword>
<dbReference type="CDD" id="cd01347">
    <property type="entry name" value="ligand_gated_channel"/>
    <property type="match status" value="1"/>
</dbReference>
<evidence type="ECO:0000256" key="8">
    <source>
        <dbReference type="ARBA" id="ARBA00023004"/>
    </source>
</evidence>
<keyword evidence="21" id="KW-1185">Reference proteome</keyword>
<dbReference type="InterPro" id="IPR036942">
    <property type="entry name" value="Beta-barrel_TonB_sf"/>
</dbReference>
<evidence type="ECO:0000256" key="9">
    <source>
        <dbReference type="ARBA" id="ARBA00023065"/>
    </source>
</evidence>
<evidence type="ECO:0000259" key="19">
    <source>
        <dbReference type="Pfam" id="PF07715"/>
    </source>
</evidence>
<evidence type="ECO:0000256" key="16">
    <source>
        <dbReference type="RuleBase" id="RU003357"/>
    </source>
</evidence>
<evidence type="ECO:0000256" key="4">
    <source>
        <dbReference type="ARBA" id="ARBA00022452"/>
    </source>
</evidence>
<evidence type="ECO:0000313" key="20">
    <source>
        <dbReference type="EMBL" id="OBW92097.1"/>
    </source>
</evidence>
<dbReference type="InterPro" id="IPR037066">
    <property type="entry name" value="Plug_dom_sf"/>
</dbReference>
<dbReference type="GO" id="GO:0015891">
    <property type="term" value="P:siderophore transport"/>
    <property type="evidence" value="ECO:0007669"/>
    <property type="project" value="InterPro"/>
</dbReference>
<keyword evidence="7 17" id="KW-0732">Signal</keyword>
<dbReference type="AlphaFoldDB" id="A0A1A7NPI1"/>
<dbReference type="PROSITE" id="PS01156">
    <property type="entry name" value="TONB_DEPENDENT_REC_2"/>
    <property type="match status" value="1"/>
</dbReference>
<dbReference type="GO" id="GO:0009279">
    <property type="term" value="C:cell outer membrane"/>
    <property type="evidence" value="ECO:0007669"/>
    <property type="project" value="UniProtKB-SubCell"/>
</dbReference>
<dbReference type="GO" id="GO:0015344">
    <property type="term" value="F:siderophore uptake transmembrane transporter activity"/>
    <property type="evidence" value="ECO:0007669"/>
    <property type="project" value="TreeGrafter"/>
</dbReference>
<comment type="similarity">
    <text evidence="2 14 16">Belongs to the TonB-dependent receptor family.</text>
</comment>
<evidence type="ECO:0000256" key="10">
    <source>
        <dbReference type="ARBA" id="ARBA00023077"/>
    </source>
</evidence>
<dbReference type="Pfam" id="PF00593">
    <property type="entry name" value="TonB_dep_Rec_b-barrel"/>
    <property type="match status" value="1"/>
</dbReference>
<keyword evidence="11 14" id="KW-0472">Membrane</keyword>
<evidence type="ECO:0000256" key="7">
    <source>
        <dbReference type="ARBA" id="ARBA00022729"/>
    </source>
</evidence>